<organism evidence="23 24">
    <name type="scientific">Thalictrum thalictroides</name>
    <name type="common">Rue-anemone</name>
    <name type="synonym">Anemone thalictroides</name>
    <dbReference type="NCBI Taxonomy" id="46969"/>
    <lineage>
        <taxon>Eukaryota</taxon>
        <taxon>Viridiplantae</taxon>
        <taxon>Streptophyta</taxon>
        <taxon>Embryophyta</taxon>
        <taxon>Tracheophyta</taxon>
        <taxon>Spermatophyta</taxon>
        <taxon>Magnoliopsida</taxon>
        <taxon>Ranunculales</taxon>
        <taxon>Ranunculaceae</taxon>
        <taxon>Thalictroideae</taxon>
        <taxon>Thalictrum</taxon>
    </lineage>
</organism>
<dbReference type="SMART" id="SM00220">
    <property type="entry name" value="S_TKc"/>
    <property type="match status" value="1"/>
</dbReference>
<evidence type="ECO:0000256" key="14">
    <source>
        <dbReference type="ARBA" id="ARBA00022968"/>
    </source>
</evidence>
<dbReference type="Proteomes" id="UP000554482">
    <property type="component" value="Unassembled WGS sequence"/>
</dbReference>
<dbReference type="Pfam" id="PF14416">
    <property type="entry name" value="PMR5N"/>
    <property type="match status" value="1"/>
</dbReference>
<dbReference type="Gene3D" id="2.60.120.430">
    <property type="entry name" value="Galactose-binding lectin"/>
    <property type="match status" value="1"/>
</dbReference>
<evidence type="ECO:0000256" key="5">
    <source>
        <dbReference type="ARBA" id="ARBA00022553"/>
    </source>
</evidence>
<gene>
    <name evidence="23" type="ORF">FRX31_005667</name>
</gene>
<keyword evidence="17" id="KW-0325">Glycoprotein</keyword>
<dbReference type="GO" id="GO:0005524">
    <property type="term" value="F:ATP binding"/>
    <property type="evidence" value="ECO:0007669"/>
    <property type="project" value="UniProtKB-KW"/>
</dbReference>
<dbReference type="InterPro" id="IPR051824">
    <property type="entry name" value="LRR_Rcpt-Like_S/T_Kinase"/>
</dbReference>
<dbReference type="Gene3D" id="3.80.10.10">
    <property type="entry name" value="Ribonuclease Inhibitor"/>
    <property type="match status" value="3"/>
</dbReference>
<keyword evidence="5" id="KW-0597">Phosphoprotein</keyword>
<dbReference type="InterPro" id="IPR011009">
    <property type="entry name" value="Kinase-like_dom_sf"/>
</dbReference>
<evidence type="ECO:0000256" key="6">
    <source>
        <dbReference type="ARBA" id="ARBA00022614"/>
    </source>
</evidence>
<dbReference type="InterPro" id="IPR026057">
    <property type="entry name" value="TBL_C"/>
</dbReference>
<evidence type="ECO:0000256" key="10">
    <source>
        <dbReference type="ARBA" id="ARBA00022737"/>
    </source>
</evidence>
<keyword evidence="10" id="KW-0677">Repeat</keyword>
<evidence type="ECO:0000256" key="3">
    <source>
        <dbReference type="ARBA" id="ARBA00012513"/>
    </source>
</evidence>
<proteinExistence type="inferred from homology"/>
<dbReference type="InterPro" id="IPR021720">
    <property type="entry name" value="Malectin_dom"/>
</dbReference>
<evidence type="ECO:0000256" key="20">
    <source>
        <dbReference type="SAM" id="MobiDB-lite"/>
    </source>
</evidence>
<evidence type="ECO:0000256" key="9">
    <source>
        <dbReference type="ARBA" id="ARBA00022729"/>
    </source>
</evidence>
<evidence type="ECO:0000256" key="4">
    <source>
        <dbReference type="ARBA" id="ARBA00022527"/>
    </source>
</evidence>
<keyword evidence="15 21" id="KW-1133">Transmembrane helix</keyword>
<evidence type="ECO:0000256" key="18">
    <source>
        <dbReference type="ARBA" id="ARBA00047899"/>
    </source>
</evidence>
<evidence type="ECO:0000256" key="2">
    <source>
        <dbReference type="ARBA" id="ARBA00007727"/>
    </source>
</evidence>
<evidence type="ECO:0000256" key="15">
    <source>
        <dbReference type="ARBA" id="ARBA00022989"/>
    </source>
</evidence>
<keyword evidence="16 21" id="KW-0472">Membrane</keyword>
<keyword evidence="6" id="KW-0433">Leucine-rich repeat</keyword>
<comment type="catalytic activity">
    <reaction evidence="18">
        <text>L-threonyl-[protein] + ATP = O-phospho-L-threonyl-[protein] + ADP + H(+)</text>
        <dbReference type="Rhea" id="RHEA:46608"/>
        <dbReference type="Rhea" id="RHEA-COMP:11060"/>
        <dbReference type="Rhea" id="RHEA-COMP:11605"/>
        <dbReference type="ChEBI" id="CHEBI:15378"/>
        <dbReference type="ChEBI" id="CHEBI:30013"/>
        <dbReference type="ChEBI" id="CHEBI:30616"/>
        <dbReference type="ChEBI" id="CHEBI:61977"/>
        <dbReference type="ChEBI" id="CHEBI:456216"/>
        <dbReference type="EC" id="2.7.11.1"/>
    </reaction>
</comment>
<evidence type="ECO:0000256" key="19">
    <source>
        <dbReference type="ARBA" id="ARBA00048679"/>
    </source>
</evidence>
<keyword evidence="4" id="KW-0723">Serine/threonine-protein kinase</keyword>
<dbReference type="Pfam" id="PF07714">
    <property type="entry name" value="PK_Tyr_Ser-Thr"/>
    <property type="match status" value="1"/>
</dbReference>
<dbReference type="SUPFAM" id="SSF56112">
    <property type="entry name" value="Protein kinase-like (PK-like)"/>
    <property type="match status" value="1"/>
</dbReference>
<dbReference type="PANTHER" id="PTHR48006:SF52">
    <property type="entry name" value="PROTEIN KINASE DOMAIN-CONTAINING PROTEIN"/>
    <property type="match status" value="1"/>
</dbReference>
<evidence type="ECO:0000256" key="21">
    <source>
        <dbReference type="SAM" id="Phobius"/>
    </source>
</evidence>
<evidence type="ECO:0000256" key="16">
    <source>
        <dbReference type="ARBA" id="ARBA00023136"/>
    </source>
</evidence>
<sequence>MATYSTCQDFPFACTSSVTLTELITKGSNVRCAGPMLILERVDKVSYTAYPTECLIGIPKVSVGQATRLPDSEVNGLREIASRLGKTDWNFSVDPCSGESGWRTLNPIEGAENAVTCDCTYNNNTICHVKSILLKAQNLPGILPPELAKLPFLQELDLTRNYLNGSIPKEWGTLPLVNLSLIGNRISGPIPFEFTNITTLKSFTLEYNQVSGPLPPEFGNMVNIERILISSNNFSGPLPETLAKLTNLKDFRISDNHFTGKIPNFIQNWTNLDKLVMQASGLQGPIPSVISGLTQLSDLRISDLNGTDAPFPPLSNMPRMKTLVLKSCNIIGAIPPYLGDKINLKTLDLSFNKLTGEIPSNFDRLLDVADYIYLTGNALTGPVPERMLRRGDNINLFGSSALGINSTGVVPCLKSFRCPRDLSHSFHINCGGRQVETSGRVVFEDDIDTAGASKFYLSRYNWVFSSTGHFMDNDNDVDTYIATNTSRLAMNDSSLYGSARLSPLSLTYYGICLRNGNYTVNLHFAEIMFTNDKTFSSLGRRIFNIYIQGKLVREDFNIEDEADFEIPQEDGGKKISPGLVVGIVLSVLSVVLMIMGVLWWKGCIFRKHEIDQELRGLDLQTGSFTLRQIKAATNNFDPKNKIGEGGFGPVYKGFLKDGTIIAVKQLSSKSKQGNREFVNEIGMISALQHPNLVKLYGCCIEGNQLLLVYEFLVNNSLARPLFGHKECQLKLDWPTRQKICVGIAKALAYLHEESRLKIVHRDIKASNVLLDKDLNPKALVLQEKGELMELVDPRLEYNYRKDEALRMINVALLCANASPTLRPPMSSVNQRDWIRYRSSVPSLCSLFEGLFIDEEFDCQKNGRSDKSYLKYRWKPNACDLPRFNGVDFLRRLKGKKIMFVGDSLSLNQWESLVCMLQAAVPKSPYTISKSNGLTTFILKEYGVSVSLSHNVFLVDVVTEKIGRVLDLNSIQSGKVWKTADVLIFNSWHWWLHKGNKQPWDYIRDGGKTYKDMNRLVAFYKGLTTWSKWIDSNINPSTTRVFFQGISPKHYNAREWNEGKGDCNHQTEPVKGSRYPGGSLPEDSVVKNVLSKMSKPVDLLDVTLLSQLRKDGHPSKYGNDGMDCSHWCLAGVPDTWNQLLYSSL</sequence>
<dbReference type="PROSITE" id="PS51450">
    <property type="entry name" value="LRR"/>
    <property type="match status" value="1"/>
</dbReference>
<feature type="region of interest" description="Disordered" evidence="20">
    <location>
        <begin position="1058"/>
        <end position="1078"/>
    </location>
</feature>
<reference evidence="23 24" key="1">
    <citation type="submission" date="2020-06" db="EMBL/GenBank/DDBJ databases">
        <title>Transcriptomic and genomic resources for Thalictrum thalictroides and T. hernandezii: Facilitating candidate gene discovery in an emerging model plant lineage.</title>
        <authorList>
            <person name="Arias T."/>
            <person name="Riano-Pachon D.M."/>
            <person name="Di Stilio V.S."/>
        </authorList>
    </citation>
    <scope>NUCLEOTIDE SEQUENCE [LARGE SCALE GENOMIC DNA]</scope>
    <source>
        <strain evidence="24">cv. WT478/WT964</strain>
        <tissue evidence="23">Leaves</tissue>
    </source>
</reference>
<evidence type="ECO:0000256" key="12">
    <source>
        <dbReference type="ARBA" id="ARBA00022777"/>
    </source>
</evidence>
<feature type="domain" description="Protein kinase" evidence="22">
    <location>
        <begin position="636"/>
        <end position="991"/>
    </location>
</feature>
<evidence type="ECO:0000313" key="24">
    <source>
        <dbReference type="Proteomes" id="UP000554482"/>
    </source>
</evidence>
<name>A0A7J6X4M0_THATH</name>
<evidence type="ECO:0000256" key="8">
    <source>
        <dbReference type="ARBA" id="ARBA00022692"/>
    </source>
</evidence>
<dbReference type="InterPro" id="IPR001611">
    <property type="entry name" value="Leu-rich_rpt"/>
</dbReference>
<keyword evidence="24" id="KW-1185">Reference proteome</keyword>
<comment type="caution">
    <text evidence="23">The sequence shown here is derived from an EMBL/GenBank/DDBJ whole genome shotgun (WGS) entry which is preliminary data.</text>
</comment>
<evidence type="ECO:0000256" key="11">
    <source>
        <dbReference type="ARBA" id="ARBA00022741"/>
    </source>
</evidence>
<evidence type="ECO:0000256" key="17">
    <source>
        <dbReference type="ARBA" id="ARBA00023180"/>
    </source>
</evidence>
<keyword evidence="12" id="KW-0418">Kinase</keyword>
<dbReference type="OrthoDB" id="1897577at2759"/>
<evidence type="ECO:0000313" key="23">
    <source>
        <dbReference type="EMBL" id="KAF5204746.1"/>
    </source>
</evidence>
<keyword evidence="8 21" id="KW-0812">Transmembrane</keyword>
<comment type="subcellular location">
    <subcellularLocation>
        <location evidence="1">Membrane</location>
        <topology evidence="1">Single-pass membrane protein</topology>
    </subcellularLocation>
</comment>
<feature type="transmembrane region" description="Helical" evidence="21">
    <location>
        <begin position="579"/>
        <end position="600"/>
    </location>
</feature>
<dbReference type="AlphaFoldDB" id="A0A7J6X4M0"/>
<dbReference type="FunFam" id="3.30.200.20:FF:000217">
    <property type="entry name" value="probable LRR receptor-like serine/threonine-protein kinase At1g53430"/>
    <property type="match status" value="1"/>
</dbReference>
<keyword evidence="14" id="KW-0735">Signal-anchor</keyword>
<dbReference type="InterPro" id="IPR008271">
    <property type="entry name" value="Ser/Thr_kinase_AS"/>
</dbReference>
<keyword evidence="9" id="KW-0732">Signal</keyword>
<dbReference type="PROSITE" id="PS00108">
    <property type="entry name" value="PROTEIN_KINASE_ST"/>
    <property type="match status" value="1"/>
</dbReference>
<dbReference type="PROSITE" id="PS50011">
    <property type="entry name" value="PROTEIN_KINASE_DOM"/>
    <property type="match status" value="1"/>
</dbReference>
<dbReference type="EC" id="2.7.11.1" evidence="3"/>
<dbReference type="InterPro" id="IPR025846">
    <property type="entry name" value="TBL_N"/>
</dbReference>
<dbReference type="Pfam" id="PF00560">
    <property type="entry name" value="LRR_1"/>
    <property type="match status" value="3"/>
</dbReference>
<accession>A0A7J6X4M0</accession>
<dbReference type="InterPro" id="IPR000719">
    <property type="entry name" value="Prot_kinase_dom"/>
</dbReference>
<evidence type="ECO:0000256" key="7">
    <source>
        <dbReference type="ARBA" id="ARBA00022679"/>
    </source>
</evidence>
<dbReference type="Gene3D" id="1.10.510.10">
    <property type="entry name" value="Transferase(Phosphotransferase) domain 1"/>
    <property type="match status" value="1"/>
</dbReference>
<dbReference type="GO" id="GO:0004674">
    <property type="term" value="F:protein serine/threonine kinase activity"/>
    <property type="evidence" value="ECO:0007669"/>
    <property type="project" value="UniProtKB-KW"/>
</dbReference>
<protein>
    <recommendedName>
        <fullName evidence="3">non-specific serine/threonine protein kinase</fullName>
        <ecNumber evidence="3">2.7.11.1</ecNumber>
    </recommendedName>
</protein>
<dbReference type="GO" id="GO:0016020">
    <property type="term" value="C:membrane"/>
    <property type="evidence" value="ECO:0007669"/>
    <property type="project" value="UniProtKB-SubCell"/>
</dbReference>
<evidence type="ECO:0000259" key="22">
    <source>
        <dbReference type="PROSITE" id="PS50011"/>
    </source>
</evidence>
<comment type="similarity">
    <text evidence="2">Belongs to the PC-esterase family. TBL subfamily.</text>
</comment>
<keyword evidence="11" id="KW-0547">Nucleotide-binding</keyword>
<dbReference type="Gene3D" id="3.30.200.20">
    <property type="entry name" value="Phosphorylase Kinase, domain 1"/>
    <property type="match status" value="1"/>
</dbReference>
<dbReference type="FunFam" id="3.80.10.10:FF:001022">
    <property type="entry name" value="Probable LRR receptor-like serine/threonine-protein kinase At1g53420"/>
    <property type="match status" value="1"/>
</dbReference>
<dbReference type="SUPFAM" id="SSF52058">
    <property type="entry name" value="L domain-like"/>
    <property type="match status" value="1"/>
</dbReference>
<dbReference type="EMBL" id="JABWDY010005018">
    <property type="protein sequence ID" value="KAF5204746.1"/>
    <property type="molecule type" value="Genomic_DNA"/>
</dbReference>
<keyword evidence="7" id="KW-0808">Transferase</keyword>
<dbReference type="Pfam" id="PF11721">
    <property type="entry name" value="Malectin"/>
    <property type="match status" value="1"/>
</dbReference>
<keyword evidence="13" id="KW-0067">ATP-binding</keyword>
<dbReference type="FunFam" id="1.10.510.10:FF:001023">
    <property type="entry name" value="Os07g0541700 protein"/>
    <property type="match status" value="1"/>
</dbReference>
<dbReference type="PANTHER" id="PTHR48006">
    <property type="entry name" value="LEUCINE-RICH REPEAT-CONTAINING PROTEIN DDB_G0281931-RELATED"/>
    <property type="match status" value="1"/>
</dbReference>
<comment type="catalytic activity">
    <reaction evidence="19">
        <text>L-seryl-[protein] + ATP = O-phospho-L-seryl-[protein] + ADP + H(+)</text>
        <dbReference type="Rhea" id="RHEA:17989"/>
        <dbReference type="Rhea" id="RHEA-COMP:9863"/>
        <dbReference type="Rhea" id="RHEA-COMP:11604"/>
        <dbReference type="ChEBI" id="CHEBI:15378"/>
        <dbReference type="ChEBI" id="CHEBI:29999"/>
        <dbReference type="ChEBI" id="CHEBI:30616"/>
        <dbReference type="ChEBI" id="CHEBI:83421"/>
        <dbReference type="ChEBI" id="CHEBI:456216"/>
        <dbReference type="EC" id="2.7.11.1"/>
    </reaction>
</comment>
<dbReference type="InterPro" id="IPR032675">
    <property type="entry name" value="LRR_dom_sf"/>
</dbReference>
<dbReference type="InterPro" id="IPR001245">
    <property type="entry name" value="Ser-Thr/Tyr_kinase_cat_dom"/>
</dbReference>
<evidence type="ECO:0000256" key="13">
    <source>
        <dbReference type="ARBA" id="ARBA00022840"/>
    </source>
</evidence>
<dbReference type="Pfam" id="PF13839">
    <property type="entry name" value="PC-Esterase"/>
    <property type="match status" value="1"/>
</dbReference>
<evidence type="ECO:0000256" key="1">
    <source>
        <dbReference type="ARBA" id="ARBA00004167"/>
    </source>
</evidence>